<feature type="domain" description="DUF4062" evidence="1">
    <location>
        <begin position="7"/>
        <end position="88"/>
    </location>
</feature>
<evidence type="ECO:0000313" key="2">
    <source>
        <dbReference type="EMBL" id="MBA9027592.1"/>
    </source>
</evidence>
<dbReference type="Proteomes" id="UP000626697">
    <property type="component" value="Unassembled WGS sequence"/>
</dbReference>
<sequence>MQDKKFQIFISSTYKDLIEAREKVFSTILSMYHFPVGMEMFSADNDEQWKIIQDTMMDSDYYILIIGHRYGSVTKEGISYTEKEYDYAKSLGIPIMSFVRNRDVATTPNEREGNKSNEKKLDEFIKKVTEGKMCEFWETSDDLVNKITIALVKAFSRHQRTGWIRADKAITPEMSEEFLRLSKENYSLRQELDELKKKQIGKEPNLEILINESDKLKIKFQENLNFEHLGYLEQIDYSLIEEYLLPYIKKEEIENYNNNIPTNQEIDKFNQEAIYFTRLTDTGLDLSFSISNIGSAKANEIFIDITFPNEVKILKKDEIEDLELPKIPTIPENPIEVAEKEYDKANMKKILGEFKVSNIYDLIGSQALSAISSYPPLTRGYSQLVGKNILTVRNTTFLNENTITLKLSDLLHTRMYTFDDEYLLVPLKKGSFHIKVTVICEEYSEEKGLKIPLSVL</sequence>
<dbReference type="InterPro" id="IPR025139">
    <property type="entry name" value="DUF4062"/>
</dbReference>
<accession>A0ABR6CRC9</accession>
<evidence type="ECO:0000313" key="3">
    <source>
        <dbReference type="Proteomes" id="UP000626697"/>
    </source>
</evidence>
<organism evidence="2 3">
    <name type="scientific">Peribacillus huizhouensis</name>
    <dbReference type="NCBI Taxonomy" id="1501239"/>
    <lineage>
        <taxon>Bacteria</taxon>
        <taxon>Bacillati</taxon>
        <taxon>Bacillota</taxon>
        <taxon>Bacilli</taxon>
        <taxon>Bacillales</taxon>
        <taxon>Bacillaceae</taxon>
        <taxon>Peribacillus</taxon>
    </lineage>
</organism>
<comment type="caution">
    <text evidence="2">The sequence shown here is derived from an EMBL/GenBank/DDBJ whole genome shotgun (WGS) entry which is preliminary data.</text>
</comment>
<dbReference type="Pfam" id="PF13271">
    <property type="entry name" value="DUF4062"/>
    <property type="match status" value="1"/>
</dbReference>
<gene>
    <name evidence="2" type="ORF">HNP81_002882</name>
</gene>
<evidence type="ECO:0000259" key="1">
    <source>
        <dbReference type="Pfam" id="PF13271"/>
    </source>
</evidence>
<dbReference type="RefSeq" id="WP_182503030.1">
    <property type="nucleotide sequence ID" value="NZ_JACJHX010000008.1"/>
</dbReference>
<keyword evidence="3" id="KW-1185">Reference proteome</keyword>
<protein>
    <recommendedName>
        <fullName evidence="1">DUF4062 domain-containing protein</fullName>
    </recommendedName>
</protein>
<dbReference type="EMBL" id="JACJHX010000008">
    <property type="protein sequence ID" value="MBA9027592.1"/>
    <property type="molecule type" value="Genomic_DNA"/>
</dbReference>
<reference evidence="2 3" key="1">
    <citation type="submission" date="2020-08" db="EMBL/GenBank/DDBJ databases">
        <title>Genomic Encyclopedia of Type Strains, Phase IV (KMG-IV): sequencing the most valuable type-strain genomes for metagenomic binning, comparative biology and taxonomic classification.</title>
        <authorList>
            <person name="Goeker M."/>
        </authorList>
    </citation>
    <scope>NUCLEOTIDE SEQUENCE [LARGE SCALE GENOMIC DNA]</scope>
    <source>
        <strain evidence="2 3">DSM 105481</strain>
    </source>
</reference>
<name>A0ABR6CRC9_9BACI</name>
<proteinExistence type="predicted"/>